<dbReference type="Proteomes" id="UP000186817">
    <property type="component" value="Unassembled WGS sequence"/>
</dbReference>
<keyword evidence="2" id="KW-1185">Reference proteome</keyword>
<gene>
    <name evidence="1" type="primary">HERC1</name>
    <name evidence="1" type="ORF">AK812_SmicGene19858</name>
</gene>
<evidence type="ECO:0000313" key="2">
    <source>
        <dbReference type="Proteomes" id="UP000186817"/>
    </source>
</evidence>
<protein>
    <submittedName>
        <fullName evidence="1">Putative E3 ubiquitin-protein ligase HERC1</fullName>
    </submittedName>
</protein>
<dbReference type="PANTHER" id="PTHR45982:SF1">
    <property type="entry name" value="REGULATOR OF CHROMOSOME CONDENSATION"/>
    <property type="match status" value="1"/>
</dbReference>
<accession>A0A1Q9DRJ9</accession>
<dbReference type="InterPro" id="IPR009091">
    <property type="entry name" value="RCC1/BLIP-II"/>
</dbReference>
<reference evidence="1 2" key="1">
    <citation type="submission" date="2016-02" db="EMBL/GenBank/DDBJ databases">
        <title>Genome analysis of coral dinoflagellate symbionts highlights evolutionary adaptations to a symbiotic lifestyle.</title>
        <authorList>
            <person name="Aranda M."/>
            <person name="Li Y."/>
            <person name="Liew Y.J."/>
            <person name="Baumgarten S."/>
            <person name="Simakov O."/>
            <person name="Wilson M."/>
            <person name="Piel J."/>
            <person name="Ashoor H."/>
            <person name="Bougouffa S."/>
            <person name="Bajic V.B."/>
            <person name="Ryu T."/>
            <person name="Ravasi T."/>
            <person name="Bayer T."/>
            <person name="Micklem G."/>
            <person name="Kim H."/>
            <person name="Bhak J."/>
            <person name="Lajeunesse T.C."/>
            <person name="Voolstra C.R."/>
        </authorList>
    </citation>
    <scope>NUCLEOTIDE SEQUENCE [LARGE SCALE GENOMIC DNA]</scope>
    <source>
        <strain evidence="1 2">CCMP2467</strain>
    </source>
</reference>
<comment type="caution">
    <text evidence="1">The sequence shown here is derived from an EMBL/GenBank/DDBJ whole genome shotgun (WGS) entry which is preliminary data.</text>
</comment>
<dbReference type="InterPro" id="IPR051553">
    <property type="entry name" value="Ran_GTPase-activating"/>
</dbReference>
<proteinExistence type="predicted"/>
<dbReference type="SUPFAM" id="SSF50985">
    <property type="entry name" value="RCC1/BLIP-II"/>
    <property type="match status" value="2"/>
</dbReference>
<organism evidence="1 2">
    <name type="scientific">Symbiodinium microadriaticum</name>
    <name type="common">Dinoflagellate</name>
    <name type="synonym">Zooxanthella microadriatica</name>
    <dbReference type="NCBI Taxonomy" id="2951"/>
    <lineage>
        <taxon>Eukaryota</taxon>
        <taxon>Sar</taxon>
        <taxon>Alveolata</taxon>
        <taxon>Dinophyceae</taxon>
        <taxon>Suessiales</taxon>
        <taxon>Symbiodiniaceae</taxon>
        <taxon>Symbiodinium</taxon>
    </lineage>
</organism>
<dbReference type="AlphaFoldDB" id="A0A1Q9DRJ9"/>
<name>A0A1Q9DRJ9_SYMMI</name>
<dbReference type="EMBL" id="LSRX01000422">
    <property type="protein sequence ID" value="OLP97768.1"/>
    <property type="molecule type" value="Genomic_DNA"/>
</dbReference>
<sequence length="776" mass="81503">MTLHISRAQVAASGSAFAAILGDGSVASWGCNVFGSDCSSVNDQLKNVQHVHASSAAFAAILGDGTVVTWGSLHHGGDSSVVQDQLKNVQQLKASEHAFAAIRLDGSVATWGNPVKGGDCSAVQDQLQNVKRIQASATACAGITVDGSVVTWGDAGTGGDSSAVQDQLKNVQHIQTTGSAFAAILVDGSVVTWGRDLWGGDSSAVQHQLTNVQQIQATSFAFAAILGNGSVVSWGGASLGGDSSAVQDQLQNVKQIQANSFAFAAILGDGSVVTWGDDGHGGDSRGVQEKLKNVQQIQASRVAFAAILDDGSVVTWGDARFGGDSSAVQHQLKTVQQIQANQGAFAALLFDGSVITWGAPSDGGDSRAVQDKLKTVQHIQASDAAFAAILADGSIVTWGDPAQGGDSLVQFVQGDLAMVDLPSADIVFLYLPQEATLKVLKDGFPALRGAARILVADPPGALQSNPARYGLRLLSSSAQQLPRLDVYEQLQGSAQTAALVLPLWDGKEEILGRNTSPRRMAPTVPLDVAFADPEDAMGDWEQVDPPEVSTPEHWSDVGLLSARTGLLEQQLQAQLSQMAAQLATVAQMSHNLQHLEMQLVLQRQQHQEDMVKLMAAQAVSLSNLTPSTRSKAGGGKESIPVQASQAAQAALKAWSIPGQMSRAAILLEASPSAFTAGRASRAKLSWQMLQGIWGMRQQVPKYAVLPTRPYPLLMPEASELSLPAAPESEDGQVAIAHVQVLRSVFSSLVTRNLAQNAASRLRELGHLQLSVSDHPF</sequence>
<dbReference type="Gene3D" id="2.130.10.30">
    <property type="entry name" value="Regulator of chromosome condensation 1/beta-lactamase-inhibitor protein II"/>
    <property type="match status" value="2"/>
</dbReference>
<evidence type="ECO:0000313" key="1">
    <source>
        <dbReference type="EMBL" id="OLP97768.1"/>
    </source>
</evidence>
<dbReference type="PANTHER" id="PTHR45982">
    <property type="entry name" value="REGULATOR OF CHROMOSOME CONDENSATION"/>
    <property type="match status" value="1"/>
</dbReference>
<dbReference type="OrthoDB" id="5370059at2759"/>